<dbReference type="EMBL" id="JACGWN010000007">
    <property type="protein sequence ID" value="KAL0445372.1"/>
    <property type="molecule type" value="Genomic_DNA"/>
</dbReference>
<feature type="region of interest" description="Disordered" evidence="1">
    <location>
        <begin position="1"/>
        <end position="76"/>
    </location>
</feature>
<evidence type="ECO:0000313" key="2">
    <source>
        <dbReference type="EMBL" id="KAL0445372.1"/>
    </source>
</evidence>
<organism evidence="2">
    <name type="scientific">Sesamum latifolium</name>
    <dbReference type="NCBI Taxonomy" id="2727402"/>
    <lineage>
        <taxon>Eukaryota</taxon>
        <taxon>Viridiplantae</taxon>
        <taxon>Streptophyta</taxon>
        <taxon>Embryophyta</taxon>
        <taxon>Tracheophyta</taxon>
        <taxon>Spermatophyta</taxon>
        <taxon>Magnoliopsida</taxon>
        <taxon>eudicotyledons</taxon>
        <taxon>Gunneridae</taxon>
        <taxon>Pentapetalae</taxon>
        <taxon>asterids</taxon>
        <taxon>lamiids</taxon>
        <taxon>Lamiales</taxon>
        <taxon>Pedaliaceae</taxon>
        <taxon>Sesamum</taxon>
    </lineage>
</organism>
<sequence length="76" mass="8268">MSSSSDESVRFVGEINPGDDPSEATSRRTGSRSAGPSSGRRRSLRWMAKAFRRLIDEEGEEAEGEASSPGLTRRLP</sequence>
<protein>
    <submittedName>
        <fullName evidence="2">Uncharacterized protein</fullName>
    </submittedName>
</protein>
<reference evidence="2" key="2">
    <citation type="journal article" date="2024" name="Plant">
        <title>Genomic evolution and insights into agronomic trait innovations of Sesamum species.</title>
        <authorList>
            <person name="Miao H."/>
            <person name="Wang L."/>
            <person name="Qu L."/>
            <person name="Liu H."/>
            <person name="Sun Y."/>
            <person name="Le M."/>
            <person name="Wang Q."/>
            <person name="Wei S."/>
            <person name="Zheng Y."/>
            <person name="Lin W."/>
            <person name="Duan Y."/>
            <person name="Cao H."/>
            <person name="Xiong S."/>
            <person name="Wang X."/>
            <person name="Wei L."/>
            <person name="Li C."/>
            <person name="Ma Q."/>
            <person name="Ju M."/>
            <person name="Zhao R."/>
            <person name="Li G."/>
            <person name="Mu C."/>
            <person name="Tian Q."/>
            <person name="Mei H."/>
            <person name="Zhang T."/>
            <person name="Gao T."/>
            <person name="Zhang H."/>
        </authorList>
    </citation>
    <scope>NUCLEOTIDE SEQUENCE</scope>
    <source>
        <strain evidence="2">KEN1</strain>
    </source>
</reference>
<dbReference type="AlphaFoldDB" id="A0AAW2WUC9"/>
<reference evidence="2" key="1">
    <citation type="submission" date="2020-06" db="EMBL/GenBank/DDBJ databases">
        <authorList>
            <person name="Li T."/>
            <person name="Hu X."/>
            <person name="Zhang T."/>
            <person name="Song X."/>
            <person name="Zhang H."/>
            <person name="Dai N."/>
            <person name="Sheng W."/>
            <person name="Hou X."/>
            <person name="Wei L."/>
        </authorList>
    </citation>
    <scope>NUCLEOTIDE SEQUENCE</scope>
    <source>
        <strain evidence="2">KEN1</strain>
        <tissue evidence="2">Leaf</tissue>
    </source>
</reference>
<gene>
    <name evidence="2" type="ORF">Slati_2259900</name>
</gene>
<proteinExistence type="predicted"/>
<name>A0AAW2WUC9_9LAMI</name>
<accession>A0AAW2WUC9</accession>
<feature type="compositionally biased region" description="Low complexity" evidence="1">
    <location>
        <begin position="23"/>
        <end position="38"/>
    </location>
</feature>
<comment type="caution">
    <text evidence="2">The sequence shown here is derived from an EMBL/GenBank/DDBJ whole genome shotgun (WGS) entry which is preliminary data.</text>
</comment>
<evidence type="ECO:0000256" key="1">
    <source>
        <dbReference type="SAM" id="MobiDB-lite"/>
    </source>
</evidence>